<evidence type="ECO:0000259" key="4">
    <source>
        <dbReference type="SMART" id="SM00822"/>
    </source>
</evidence>
<dbReference type="CDD" id="cd05374">
    <property type="entry name" value="17beta-HSD-like_SDR_c"/>
    <property type="match status" value="1"/>
</dbReference>
<organism evidence="5 6">
    <name type="scientific">Nonomuraea zeae</name>
    <dbReference type="NCBI Taxonomy" id="1642303"/>
    <lineage>
        <taxon>Bacteria</taxon>
        <taxon>Bacillati</taxon>
        <taxon>Actinomycetota</taxon>
        <taxon>Actinomycetes</taxon>
        <taxon>Streptosporangiales</taxon>
        <taxon>Streptosporangiaceae</taxon>
        <taxon>Nonomuraea</taxon>
    </lineage>
</organism>
<dbReference type="SMART" id="SM00822">
    <property type="entry name" value="PKS_KR"/>
    <property type="match status" value="1"/>
</dbReference>
<dbReference type="Proteomes" id="UP000306628">
    <property type="component" value="Unassembled WGS sequence"/>
</dbReference>
<dbReference type="RefSeq" id="WP_138698032.1">
    <property type="nucleotide sequence ID" value="NZ_JBHSAZ010000089.1"/>
</dbReference>
<dbReference type="PRINTS" id="PR00080">
    <property type="entry name" value="SDRFAMILY"/>
</dbReference>
<keyword evidence="6" id="KW-1185">Reference proteome</keyword>
<dbReference type="AlphaFoldDB" id="A0A5S4FC06"/>
<dbReference type="OrthoDB" id="3178062at2"/>
<evidence type="ECO:0000313" key="6">
    <source>
        <dbReference type="Proteomes" id="UP000306628"/>
    </source>
</evidence>
<evidence type="ECO:0000256" key="1">
    <source>
        <dbReference type="ARBA" id="ARBA00006484"/>
    </source>
</evidence>
<dbReference type="InterPro" id="IPR057326">
    <property type="entry name" value="KR_dom"/>
</dbReference>
<protein>
    <submittedName>
        <fullName evidence="5">SDR family oxidoreductase</fullName>
    </submittedName>
</protein>
<accession>A0A5S4FC06</accession>
<comment type="similarity">
    <text evidence="1 3">Belongs to the short-chain dehydrogenases/reductases (SDR) family.</text>
</comment>
<dbReference type="EMBL" id="VCKX01000395">
    <property type="protein sequence ID" value="TMR15314.1"/>
    <property type="molecule type" value="Genomic_DNA"/>
</dbReference>
<dbReference type="InterPro" id="IPR020904">
    <property type="entry name" value="Sc_DH/Rdtase_CS"/>
</dbReference>
<dbReference type="SUPFAM" id="SSF51735">
    <property type="entry name" value="NAD(P)-binding Rossmann-fold domains"/>
    <property type="match status" value="1"/>
</dbReference>
<dbReference type="PRINTS" id="PR00081">
    <property type="entry name" value="GDHRDH"/>
</dbReference>
<proteinExistence type="inferred from homology"/>
<dbReference type="InterPro" id="IPR051911">
    <property type="entry name" value="SDR_oxidoreductase"/>
</dbReference>
<dbReference type="Pfam" id="PF00106">
    <property type="entry name" value="adh_short"/>
    <property type="match status" value="1"/>
</dbReference>
<dbReference type="PANTHER" id="PTHR43976">
    <property type="entry name" value="SHORT CHAIN DEHYDROGENASE"/>
    <property type="match status" value="1"/>
</dbReference>
<dbReference type="InterPro" id="IPR036291">
    <property type="entry name" value="NAD(P)-bd_dom_sf"/>
</dbReference>
<comment type="caution">
    <text evidence="5">The sequence shown here is derived from an EMBL/GenBank/DDBJ whole genome shotgun (WGS) entry which is preliminary data.</text>
</comment>
<evidence type="ECO:0000256" key="2">
    <source>
        <dbReference type="ARBA" id="ARBA00023002"/>
    </source>
</evidence>
<dbReference type="GO" id="GO:0016491">
    <property type="term" value="F:oxidoreductase activity"/>
    <property type="evidence" value="ECO:0007669"/>
    <property type="project" value="UniProtKB-KW"/>
</dbReference>
<dbReference type="Gene3D" id="3.40.50.720">
    <property type="entry name" value="NAD(P)-binding Rossmann-like Domain"/>
    <property type="match status" value="1"/>
</dbReference>
<evidence type="ECO:0000256" key="3">
    <source>
        <dbReference type="RuleBase" id="RU000363"/>
    </source>
</evidence>
<keyword evidence="2" id="KW-0560">Oxidoreductase</keyword>
<feature type="domain" description="Ketoreductase" evidence="4">
    <location>
        <begin position="2"/>
        <end position="176"/>
    </location>
</feature>
<dbReference type="InterPro" id="IPR002347">
    <property type="entry name" value="SDR_fam"/>
</dbReference>
<dbReference type="PROSITE" id="PS00061">
    <property type="entry name" value="ADH_SHORT"/>
    <property type="match status" value="1"/>
</dbReference>
<reference evidence="5 6" key="1">
    <citation type="submission" date="2019-05" db="EMBL/GenBank/DDBJ databases">
        <title>Draft genome sequence of Nonomuraea zeae DSM 100528.</title>
        <authorList>
            <person name="Saricaoglu S."/>
            <person name="Isik K."/>
        </authorList>
    </citation>
    <scope>NUCLEOTIDE SEQUENCE [LARGE SCALE GENOMIC DNA]</scope>
    <source>
        <strain evidence="5 6">DSM 100528</strain>
    </source>
</reference>
<sequence>MRTVLVTGCGSGFGLLTALTLARRGDRVIATVRDPHAEGAQRLRRTAADEGLPLQVTRLDVTEPGVTEALEGTRAIDALVNNAGYILRGPVVTLSDDELRAQFETNVLGPVRLIRALAPHMTPGGVIVNVSSIAGSVGVPFEGAYSASKAALESLSAALRFELRPYGLRVVLVAPGNYSTSIRGRSRQAAAFTRDHRDHEAYERFWAAFDGSLAGRGDPQEVADAIAGAIDDPEAVYRRLVGTDAQFIYRLWHDNSQEDFERLVTDALGLGR</sequence>
<name>A0A5S4FC06_9ACTN</name>
<evidence type="ECO:0000313" key="5">
    <source>
        <dbReference type="EMBL" id="TMR15314.1"/>
    </source>
</evidence>
<dbReference type="PANTHER" id="PTHR43976:SF16">
    <property type="entry name" value="SHORT-CHAIN DEHYDROGENASE_REDUCTASE FAMILY PROTEIN"/>
    <property type="match status" value="1"/>
</dbReference>
<gene>
    <name evidence="5" type="ORF">ETD85_56185</name>
</gene>